<dbReference type="EMBL" id="JBJJXI010000030">
    <property type="protein sequence ID" value="KAL3403420.1"/>
    <property type="molecule type" value="Genomic_DNA"/>
</dbReference>
<evidence type="ECO:0000313" key="2">
    <source>
        <dbReference type="Proteomes" id="UP001627154"/>
    </source>
</evidence>
<reference evidence="1 2" key="1">
    <citation type="journal article" date="2024" name="bioRxiv">
        <title>A reference genome for Trichogramma kaykai: A tiny desert-dwelling parasitoid wasp with competing sex-ratio distorters.</title>
        <authorList>
            <person name="Culotta J."/>
            <person name="Lindsey A.R."/>
        </authorList>
    </citation>
    <scope>NUCLEOTIDE SEQUENCE [LARGE SCALE GENOMIC DNA]</scope>
    <source>
        <strain evidence="1 2">KSX58</strain>
    </source>
</reference>
<gene>
    <name evidence="1" type="ORF">TKK_003705</name>
</gene>
<keyword evidence="2" id="KW-1185">Reference proteome</keyword>
<comment type="caution">
    <text evidence="1">The sequence shown here is derived from an EMBL/GenBank/DDBJ whole genome shotgun (WGS) entry which is preliminary data.</text>
</comment>
<dbReference type="AlphaFoldDB" id="A0ABD2XE33"/>
<dbReference type="Proteomes" id="UP001627154">
    <property type="component" value="Unassembled WGS sequence"/>
</dbReference>
<accession>A0ABD2XE33</accession>
<organism evidence="1 2">
    <name type="scientific">Trichogramma kaykai</name>
    <dbReference type="NCBI Taxonomy" id="54128"/>
    <lineage>
        <taxon>Eukaryota</taxon>
        <taxon>Metazoa</taxon>
        <taxon>Ecdysozoa</taxon>
        <taxon>Arthropoda</taxon>
        <taxon>Hexapoda</taxon>
        <taxon>Insecta</taxon>
        <taxon>Pterygota</taxon>
        <taxon>Neoptera</taxon>
        <taxon>Endopterygota</taxon>
        <taxon>Hymenoptera</taxon>
        <taxon>Apocrita</taxon>
        <taxon>Proctotrupomorpha</taxon>
        <taxon>Chalcidoidea</taxon>
        <taxon>Trichogrammatidae</taxon>
        <taxon>Trichogramma</taxon>
    </lineage>
</organism>
<name>A0ABD2XE33_9HYME</name>
<evidence type="ECO:0000313" key="1">
    <source>
        <dbReference type="EMBL" id="KAL3403420.1"/>
    </source>
</evidence>
<proteinExistence type="predicted"/>
<sequence>MGRLFLIIDSGYTHTILFHRSNSNYTSSLFPDLRCKDNVRTATALAPAASTARVKRLIDFLLQASTATVTMHCNKIFRVRDKCYVFDVVVN</sequence>
<protein>
    <submittedName>
        <fullName evidence="1">Uncharacterized protein</fullName>
    </submittedName>
</protein>